<sequence length="108" mass="11460">MSDQAQLSTDSSLAPSTRCLLPSPPVARPPPASAVVCRAHTNPPPPPPPLPAPATTTTTTTTFSLQPRTPADLTTSSTVVLLRPNPDHPPRRLTKYLFGRRHSHGGDI</sequence>
<reference evidence="2 3" key="1">
    <citation type="submission" date="2017-06" db="EMBL/GenBank/DDBJ databases">
        <title>Comparative genomic analysis of Ambrosia Fusariam Clade fungi.</title>
        <authorList>
            <person name="Stajich J.E."/>
            <person name="Carrillo J."/>
            <person name="Kijimoto T."/>
            <person name="Eskalen A."/>
            <person name="O'Donnell K."/>
            <person name="Kasson M."/>
        </authorList>
    </citation>
    <scope>NUCLEOTIDE SEQUENCE [LARGE SCALE GENOMIC DNA]</scope>
    <source>
        <strain evidence="2 3">NRRL62579</strain>
    </source>
</reference>
<organism evidence="2 3">
    <name type="scientific">Fusarium oligoseptatum</name>
    <dbReference type="NCBI Taxonomy" id="2604345"/>
    <lineage>
        <taxon>Eukaryota</taxon>
        <taxon>Fungi</taxon>
        <taxon>Dikarya</taxon>
        <taxon>Ascomycota</taxon>
        <taxon>Pezizomycotina</taxon>
        <taxon>Sordariomycetes</taxon>
        <taxon>Hypocreomycetidae</taxon>
        <taxon>Hypocreales</taxon>
        <taxon>Nectriaceae</taxon>
        <taxon>Fusarium</taxon>
        <taxon>Fusarium solani species complex</taxon>
    </lineage>
</organism>
<evidence type="ECO:0000313" key="3">
    <source>
        <dbReference type="Proteomes" id="UP000287144"/>
    </source>
</evidence>
<evidence type="ECO:0000313" key="2">
    <source>
        <dbReference type="EMBL" id="RSM11242.1"/>
    </source>
</evidence>
<protein>
    <submittedName>
        <fullName evidence="2">Uncharacterized protein</fullName>
    </submittedName>
</protein>
<dbReference type="Proteomes" id="UP000287144">
    <property type="component" value="Unassembled WGS sequence"/>
</dbReference>
<evidence type="ECO:0000256" key="1">
    <source>
        <dbReference type="SAM" id="MobiDB-lite"/>
    </source>
</evidence>
<feature type="compositionally biased region" description="Polar residues" evidence="1">
    <location>
        <begin position="1"/>
        <end position="15"/>
    </location>
</feature>
<dbReference type="AlphaFoldDB" id="A0A428UAA6"/>
<feature type="region of interest" description="Disordered" evidence="1">
    <location>
        <begin position="1"/>
        <end position="108"/>
    </location>
</feature>
<gene>
    <name evidence="2" type="ORF">CEP52_003179</name>
</gene>
<proteinExistence type="predicted"/>
<comment type="caution">
    <text evidence="2">The sequence shown here is derived from an EMBL/GenBank/DDBJ whole genome shotgun (WGS) entry which is preliminary data.</text>
</comment>
<feature type="compositionally biased region" description="Polar residues" evidence="1">
    <location>
        <begin position="63"/>
        <end position="79"/>
    </location>
</feature>
<dbReference type="EMBL" id="NKCK01000019">
    <property type="protein sequence ID" value="RSM11242.1"/>
    <property type="molecule type" value="Genomic_DNA"/>
</dbReference>
<accession>A0A428UAA6</accession>
<feature type="compositionally biased region" description="Basic residues" evidence="1">
    <location>
        <begin position="91"/>
        <end position="108"/>
    </location>
</feature>
<feature type="compositionally biased region" description="Pro residues" evidence="1">
    <location>
        <begin position="22"/>
        <end position="32"/>
    </location>
</feature>
<feature type="compositionally biased region" description="Pro residues" evidence="1">
    <location>
        <begin position="42"/>
        <end position="52"/>
    </location>
</feature>
<feature type="compositionally biased region" description="Low complexity" evidence="1">
    <location>
        <begin position="53"/>
        <end position="62"/>
    </location>
</feature>
<name>A0A428UAA6_9HYPO</name>
<keyword evidence="3" id="KW-1185">Reference proteome</keyword>